<evidence type="ECO:0000313" key="3">
    <source>
        <dbReference type="Proteomes" id="UP000275719"/>
    </source>
</evidence>
<keyword evidence="3" id="KW-1185">Reference proteome</keyword>
<dbReference type="OrthoDB" id="9807687at2"/>
<reference evidence="2 3" key="1">
    <citation type="submission" date="2018-11" db="EMBL/GenBank/DDBJ databases">
        <title>Flavobacterium sp. nov., YIM 102701-2 draft genome.</title>
        <authorList>
            <person name="Li G."/>
            <person name="Jiang Y."/>
        </authorList>
    </citation>
    <scope>NUCLEOTIDE SEQUENCE [LARGE SCALE GENOMIC DNA]</scope>
    <source>
        <strain evidence="2 3">YIM 102701-2</strain>
    </source>
</reference>
<comment type="caution">
    <text evidence="2">The sequence shown here is derived from an EMBL/GenBank/DDBJ whole genome shotgun (WGS) entry which is preliminary data.</text>
</comment>
<feature type="domain" description="GSCFA" evidence="1">
    <location>
        <begin position="21"/>
        <end position="257"/>
    </location>
</feature>
<evidence type="ECO:0000259" key="1">
    <source>
        <dbReference type="Pfam" id="PF08885"/>
    </source>
</evidence>
<dbReference type="GO" id="GO:0016788">
    <property type="term" value="F:hydrolase activity, acting on ester bonds"/>
    <property type="evidence" value="ECO:0007669"/>
    <property type="project" value="UniProtKB-ARBA"/>
</dbReference>
<organism evidence="2 3">
    <name type="scientific">Paenimyroides tangerinum</name>
    <dbReference type="NCBI Taxonomy" id="2488728"/>
    <lineage>
        <taxon>Bacteria</taxon>
        <taxon>Pseudomonadati</taxon>
        <taxon>Bacteroidota</taxon>
        <taxon>Flavobacteriia</taxon>
        <taxon>Flavobacteriales</taxon>
        <taxon>Flavobacteriaceae</taxon>
        <taxon>Paenimyroides</taxon>
    </lineage>
</organism>
<dbReference type="SUPFAM" id="SSF52266">
    <property type="entry name" value="SGNH hydrolase"/>
    <property type="match status" value="1"/>
</dbReference>
<sequence>MKFLTEIPIKPLEEKISYESKIVSVGSCFAVNMAEKFKQFQFQYAVNPFGILFHTQAIENLFQFALEDNLFTEADIFLYNEIWSSFDAHSDLNELEADEVLFNLNSKIRTFRSDLESASHLILTLGTSWVYRNVASEQLVANCHKIPQKEFTKEILSVNHLQENIKRVVAIANQINPNLKIIFTISPVRHIKDGFVENQQSKAHLITALQGFLQENKQHYYFPAFEIMMDELRDYRFYAADLLHPNEMAINYIWERFMANCISEESEKTMKLVDEVQKGLAHRPFNPYSENHNQFLEKLAQKLDVLLEQYPFMNFR</sequence>
<gene>
    <name evidence="2" type="ORF">EG240_01075</name>
</gene>
<dbReference type="InterPro" id="IPR014982">
    <property type="entry name" value="GSCFA"/>
</dbReference>
<dbReference type="Proteomes" id="UP000275719">
    <property type="component" value="Unassembled WGS sequence"/>
</dbReference>
<proteinExistence type="predicted"/>
<name>A0A3P3WFA5_9FLAO</name>
<evidence type="ECO:0000313" key="2">
    <source>
        <dbReference type="EMBL" id="RRJ93098.1"/>
    </source>
</evidence>
<dbReference type="AlphaFoldDB" id="A0A3P3WFA5"/>
<accession>A0A3P3WFA5</accession>
<protein>
    <submittedName>
        <fullName evidence="2">GSCFA domain-containing protein</fullName>
    </submittedName>
</protein>
<dbReference type="Pfam" id="PF08885">
    <property type="entry name" value="GSCFA"/>
    <property type="match status" value="1"/>
</dbReference>
<dbReference type="InterPro" id="IPR036514">
    <property type="entry name" value="SGNH_hydro_sf"/>
</dbReference>
<dbReference type="EMBL" id="RQVQ01000002">
    <property type="protein sequence ID" value="RRJ93098.1"/>
    <property type="molecule type" value="Genomic_DNA"/>
</dbReference>
<dbReference type="RefSeq" id="WP_125016533.1">
    <property type="nucleotide sequence ID" value="NZ_RQVQ01000002.1"/>
</dbReference>
<dbReference type="Gene3D" id="3.40.50.1110">
    <property type="entry name" value="SGNH hydrolase"/>
    <property type="match status" value="1"/>
</dbReference>